<keyword evidence="10 15" id="KW-1133">Transmembrane helix</keyword>
<evidence type="ECO:0000256" key="14">
    <source>
        <dbReference type="ARBA" id="ARBA00049551"/>
    </source>
</evidence>
<comment type="subcellular location">
    <subcellularLocation>
        <location evidence="1 15">Mitochondrion membrane</location>
        <topology evidence="1 15">Multi-pass membrane protein</topology>
    </subcellularLocation>
</comment>
<evidence type="ECO:0000313" key="16">
    <source>
        <dbReference type="EMBL" id="APX39885.1"/>
    </source>
</evidence>
<evidence type="ECO:0000256" key="2">
    <source>
        <dbReference type="ARBA" id="ARBA00005698"/>
    </source>
</evidence>
<feature type="transmembrane region" description="Helical" evidence="15">
    <location>
        <begin position="12"/>
        <end position="40"/>
    </location>
</feature>
<feature type="transmembrane region" description="Helical" evidence="15">
    <location>
        <begin position="137"/>
        <end position="157"/>
    </location>
</feature>
<keyword evidence="8 15" id="KW-1278">Translocase</keyword>
<dbReference type="Pfam" id="PF00499">
    <property type="entry name" value="Oxidored_q3"/>
    <property type="match status" value="1"/>
</dbReference>
<keyword evidence="7 15" id="KW-0812">Transmembrane</keyword>
<name>A0A3G1GQ10_9CUCU</name>
<sequence>MKTLASLIIINSLAFCLMSHPLTSGLILLIQTILIALISGTMSPNFWFSYIVFLIMIGGMLVLFMYMTSVASNEKFKFSPAMAIIISMTTLASLAMFLIDSTLYTTPLQVLETTSASSSKSSGLLLNKYLNYPHSTIYILMVMYLLITLIAIVKITIKAKGTLRQKF</sequence>
<dbReference type="PANTHER" id="PTHR11435">
    <property type="entry name" value="NADH UBIQUINONE OXIDOREDUCTASE SUBUNIT ND6"/>
    <property type="match status" value="1"/>
</dbReference>
<evidence type="ECO:0000256" key="3">
    <source>
        <dbReference type="ARBA" id="ARBA00012944"/>
    </source>
</evidence>
<comment type="similarity">
    <text evidence="2 15">Belongs to the complex I subunit 6 family.</text>
</comment>
<dbReference type="EMBL" id="KX943426">
    <property type="protein sequence ID" value="APX39885.1"/>
    <property type="molecule type" value="Genomic_DNA"/>
</dbReference>
<organism evidence="16">
    <name type="scientific">Clytra espanoli</name>
    <dbReference type="NCBI Taxonomy" id="1425547"/>
    <lineage>
        <taxon>Eukaryota</taxon>
        <taxon>Metazoa</taxon>
        <taxon>Ecdysozoa</taxon>
        <taxon>Arthropoda</taxon>
        <taxon>Hexapoda</taxon>
        <taxon>Insecta</taxon>
        <taxon>Pterygota</taxon>
        <taxon>Neoptera</taxon>
        <taxon>Endopterygota</taxon>
        <taxon>Coleoptera</taxon>
        <taxon>Polyphaga</taxon>
        <taxon>Cucujiformia</taxon>
        <taxon>Chrysomeloidea</taxon>
        <taxon>Chrysomelidae</taxon>
        <taxon>Clytrinae</taxon>
        <taxon>Clytra</taxon>
    </lineage>
</organism>
<keyword evidence="15" id="KW-0830">Ubiquinone</keyword>
<comment type="function">
    <text evidence="15">Core subunit of the mitochondrial membrane respiratory chain NADH dehydrogenase (Complex I) which catalyzes electron transfer from NADH through the respiratory chain, using ubiquinone as an electron acceptor. Essential for the catalytic activity and assembly of complex I.</text>
</comment>
<dbReference type="InterPro" id="IPR001457">
    <property type="entry name" value="NADH_UbQ/plastoQ_OxRdtase_su6"/>
</dbReference>
<dbReference type="EC" id="7.1.1.2" evidence="3 15"/>
<geneLocation type="mitochondrion" evidence="16"/>
<feature type="transmembrane region" description="Helical" evidence="15">
    <location>
        <begin position="78"/>
        <end position="99"/>
    </location>
</feature>
<evidence type="ECO:0000256" key="6">
    <source>
        <dbReference type="ARBA" id="ARBA00022660"/>
    </source>
</evidence>
<evidence type="ECO:0000256" key="5">
    <source>
        <dbReference type="ARBA" id="ARBA00022448"/>
    </source>
</evidence>
<protein>
    <recommendedName>
        <fullName evidence="4 15">NADH-ubiquinone oxidoreductase chain 6</fullName>
        <ecNumber evidence="3 15">7.1.1.2</ecNumber>
    </recommendedName>
</protein>
<dbReference type="GO" id="GO:0031966">
    <property type="term" value="C:mitochondrial membrane"/>
    <property type="evidence" value="ECO:0007669"/>
    <property type="project" value="UniProtKB-SubCell"/>
</dbReference>
<evidence type="ECO:0000256" key="12">
    <source>
        <dbReference type="ARBA" id="ARBA00023128"/>
    </source>
</evidence>
<proteinExistence type="inferred from homology"/>
<dbReference type="GO" id="GO:0008137">
    <property type="term" value="F:NADH dehydrogenase (ubiquinone) activity"/>
    <property type="evidence" value="ECO:0007669"/>
    <property type="project" value="UniProtKB-EC"/>
</dbReference>
<evidence type="ECO:0000256" key="10">
    <source>
        <dbReference type="ARBA" id="ARBA00022989"/>
    </source>
</evidence>
<gene>
    <name evidence="16" type="primary">nad6</name>
</gene>
<dbReference type="PANTHER" id="PTHR11435:SF1">
    <property type="entry name" value="NADH-UBIQUINONE OXIDOREDUCTASE CHAIN 6"/>
    <property type="match status" value="1"/>
</dbReference>
<dbReference type="AlphaFoldDB" id="A0A3G1GQ10"/>
<dbReference type="InterPro" id="IPR050269">
    <property type="entry name" value="ComplexI_Subunit6"/>
</dbReference>
<evidence type="ECO:0000256" key="4">
    <source>
        <dbReference type="ARBA" id="ARBA00021095"/>
    </source>
</evidence>
<evidence type="ECO:0000256" key="7">
    <source>
        <dbReference type="ARBA" id="ARBA00022692"/>
    </source>
</evidence>
<accession>A0A3G1GQ10</accession>
<keyword evidence="5 15" id="KW-0813">Transport</keyword>
<keyword evidence="13 15" id="KW-0472">Membrane</keyword>
<keyword evidence="11 15" id="KW-0520">NAD</keyword>
<reference evidence="16" key="1">
    <citation type="journal article" date="2015" name="Methods Ecol Evol 6">
        <title>Validating the power of mitochondrial metagenomics for community ecology and phylogenetics of complex assemblages.</title>
        <authorList>
            <person name="Gomez-Rodriguez C."/>
            <person name="Crampton-Platt A."/>
            <person name="Timmermans M.J.T.N."/>
            <person name="Baselga A."/>
            <person name="Vogler A.P."/>
        </authorList>
    </citation>
    <scope>NUCLEOTIDE SEQUENCE</scope>
</reference>
<evidence type="ECO:0000256" key="8">
    <source>
        <dbReference type="ARBA" id="ARBA00022967"/>
    </source>
</evidence>
<evidence type="ECO:0000256" key="15">
    <source>
        <dbReference type="RuleBase" id="RU004430"/>
    </source>
</evidence>
<evidence type="ECO:0000256" key="9">
    <source>
        <dbReference type="ARBA" id="ARBA00022982"/>
    </source>
</evidence>
<feature type="transmembrane region" description="Helical" evidence="15">
    <location>
        <begin position="46"/>
        <end position="66"/>
    </location>
</feature>
<evidence type="ECO:0000256" key="13">
    <source>
        <dbReference type="ARBA" id="ARBA00023136"/>
    </source>
</evidence>
<keyword evidence="12 15" id="KW-0496">Mitochondrion</keyword>
<comment type="catalytic activity">
    <reaction evidence="14 15">
        <text>a ubiquinone + NADH + 5 H(+)(in) = a ubiquinol + NAD(+) + 4 H(+)(out)</text>
        <dbReference type="Rhea" id="RHEA:29091"/>
        <dbReference type="Rhea" id="RHEA-COMP:9565"/>
        <dbReference type="Rhea" id="RHEA-COMP:9566"/>
        <dbReference type="ChEBI" id="CHEBI:15378"/>
        <dbReference type="ChEBI" id="CHEBI:16389"/>
        <dbReference type="ChEBI" id="CHEBI:17976"/>
        <dbReference type="ChEBI" id="CHEBI:57540"/>
        <dbReference type="ChEBI" id="CHEBI:57945"/>
        <dbReference type="EC" id="7.1.1.2"/>
    </reaction>
</comment>
<evidence type="ECO:0000256" key="11">
    <source>
        <dbReference type="ARBA" id="ARBA00023027"/>
    </source>
</evidence>
<keyword evidence="9 15" id="KW-0249">Electron transport</keyword>
<keyword evidence="6 15" id="KW-0679">Respiratory chain</keyword>
<evidence type="ECO:0000256" key="1">
    <source>
        <dbReference type="ARBA" id="ARBA00004225"/>
    </source>
</evidence>